<name>A0A921RWV6_SORBI</name>
<gene>
    <name evidence="5" type="ORF">BDA96_01G022700</name>
</gene>
<proteinExistence type="inferred from homology"/>
<reference evidence="5" key="2">
    <citation type="submission" date="2020-10" db="EMBL/GenBank/DDBJ databases">
        <authorList>
            <person name="Cooper E.A."/>
            <person name="Brenton Z.W."/>
            <person name="Flinn B.S."/>
            <person name="Jenkins J."/>
            <person name="Shu S."/>
            <person name="Flowers D."/>
            <person name="Luo F."/>
            <person name="Wang Y."/>
            <person name="Xia P."/>
            <person name="Barry K."/>
            <person name="Daum C."/>
            <person name="Lipzen A."/>
            <person name="Yoshinaga Y."/>
            <person name="Schmutz J."/>
            <person name="Saski C."/>
            <person name="Vermerris W."/>
            <person name="Kresovich S."/>
        </authorList>
    </citation>
    <scope>NUCLEOTIDE SEQUENCE</scope>
</reference>
<dbReference type="EMBL" id="CM027680">
    <property type="protein sequence ID" value="KAG0546772.1"/>
    <property type="molecule type" value="Genomic_DNA"/>
</dbReference>
<comment type="similarity">
    <text evidence="2">Belongs to the DCP1 family.</text>
</comment>
<dbReference type="FunFam" id="2.30.29.30:FF:000159">
    <property type="entry name" value="mRNA-decapping enzyme-like protein"/>
    <property type="match status" value="1"/>
</dbReference>
<comment type="caution">
    <text evidence="5">The sequence shown here is derived from an EMBL/GenBank/DDBJ whole genome shotgun (WGS) entry which is preliminary data.</text>
</comment>
<evidence type="ECO:0000256" key="1">
    <source>
        <dbReference type="ARBA" id="ARBA00004496"/>
    </source>
</evidence>
<feature type="compositionally biased region" description="Low complexity" evidence="4">
    <location>
        <begin position="234"/>
        <end position="248"/>
    </location>
</feature>
<dbReference type="PANTHER" id="PTHR16290">
    <property type="entry name" value="TRANSCRIPTION FACTOR SMIF DECAPPING ENZYME DCP1"/>
    <property type="match status" value="1"/>
</dbReference>
<accession>A0A921RWV6</accession>
<dbReference type="InterPro" id="IPR010334">
    <property type="entry name" value="Dcp1"/>
</dbReference>
<dbReference type="OrthoDB" id="440673at2759"/>
<dbReference type="OMA" id="IWFYDPQ"/>
<dbReference type="PANTHER" id="PTHR16290:SF26">
    <property type="entry name" value="WH1 DOMAIN-CONTAINING PROTEIN"/>
    <property type="match status" value="1"/>
</dbReference>
<dbReference type="GO" id="GO:0005737">
    <property type="term" value="C:cytoplasm"/>
    <property type="evidence" value="ECO:0007669"/>
    <property type="project" value="UniProtKB-SubCell"/>
</dbReference>
<dbReference type="SUPFAM" id="SSF50729">
    <property type="entry name" value="PH domain-like"/>
    <property type="match status" value="1"/>
</dbReference>
<evidence type="ECO:0000256" key="3">
    <source>
        <dbReference type="ARBA" id="ARBA00022490"/>
    </source>
</evidence>
<reference evidence="5" key="1">
    <citation type="journal article" date="2019" name="BMC Genomics">
        <title>A new reference genome for Sorghum bicolor reveals high levels of sequence similarity between sweet and grain genotypes: implications for the genetics of sugar metabolism.</title>
        <authorList>
            <person name="Cooper E.A."/>
            <person name="Brenton Z.W."/>
            <person name="Flinn B.S."/>
            <person name="Jenkins J."/>
            <person name="Shu S."/>
            <person name="Flowers D."/>
            <person name="Luo F."/>
            <person name="Wang Y."/>
            <person name="Xia P."/>
            <person name="Barry K."/>
            <person name="Daum C."/>
            <person name="Lipzen A."/>
            <person name="Yoshinaga Y."/>
            <person name="Schmutz J."/>
            <person name="Saski C."/>
            <person name="Vermerris W."/>
            <person name="Kresovich S."/>
        </authorList>
    </citation>
    <scope>NUCLEOTIDE SEQUENCE</scope>
</reference>
<dbReference type="Gene3D" id="2.30.29.30">
    <property type="entry name" value="Pleckstrin-homology domain (PH domain)/Phosphotyrosine-binding domain (PTB)"/>
    <property type="match status" value="1"/>
</dbReference>
<keyword evidence="3" id="KW-0963">Cytoplasm</keyword>
<dbReference type="Gramene" id="EER90562">
    <property type="protein sequence ID" value="EER90562"/>
    <property type="gene ID" value="SORBI_3001G021800"/>
</dbReference>
<dbReference type="CDD" id="cd13182">
    <property type="entry name" value="EVH1-like_Dcp1"/>
    <property type="match status" value="1"/>
</dbReference>
<evidence type="ECO:0000313" key="6">
    <source>
        <dbReference type="Proteomes" id="UP000807115"/>
    </source>
</evidence>
<evidence type="ECO:0000256" key="2">
    <source>
        <dbReference type="ARBA" id="ARBA00008778"/>
    </source>
</evidence>
<organism evidence="5 6">
    <name type="scientific">Sorghum bicolor</name>
    <name type="common">Sorghum</name>
    <name type="synonym">Sorghum vulgare</name>
    <dbReference type="NCBI Taxonomy" id="4558"/>
    <lineage>
        <taxon>Eukaryota</taxon>
        <taxon>Viridiplantae</taxon>
        <taxon>Streptophyta</taxon>
        <taxon>Embryophyta</taxon>
        <taxon>Tracheophyta</taxon>
        <taxon>Spermatophyta</taxon>
        <taxon>Magnoliopsida</taxon>
        <taxon>Liliopsida</taxon>
        <taxon>Poales</taxon>
        <taxon>Poaceae</taxon>
        <taxon>PACMAD clade</taxon>
        <taxon>Panicoideae</taxon>
        <taxon>Andropogonodae</taxon>
        <taxon>Andropogoneae</taxon>
        <taxon>Sorghinae</taxon>
        <taxon>Sorghum</taxon>
    </lineage>
</organism>
<protein>
    <recommendedName>
        <fullName evidence="7">WH1 domain-containing protein</fullName>
    </recommendedName>
</protein>
<comment type="subcellular location">
    <subcellularLocation>
        <location evidence="1">Cytoplasm</location>
    </subcellularLocation>
</comment>
<evidence type="ECO:0000313" key="5">
    <source>
        <dbReference type="EMBL" id="KAG0546772.1"/>
    </source>
</evidence>
<dbReference type="AlphaFoldDB" id="A0A921RWV6"/>
<dbReference type="GO" id="GO:0008047">
    <property type="term" value="F:enzyme activator activity"/>
    <property type="evidence" value="ECO:0007669"/>
    <property type="project" value="InterPro"/>
</dbReference>
<evidence type="ECO:0000256" key="4">
    <source>
        <dbReference type="SAM" id="MobiDB-lite"/>
    </source>
</evidence>
<feature type="region of interest" description="Disordered" evidence="4">
    <location>
        <begin position="219"/>
        <end position="248"/>
    </location>
</feature>
<dbReference type="KEGG" id="sbi:8080187"/>
<dbReference type="InterPro" id="IPR011993">
    <property type="entry name" value="PH-like_dom_sf"/>
</dbReference>
<dbReference type="Proteomes" id="UP000807115">
    <property type="component" value="Chromosome 1"/>
</dbReference>
<evidence type="ECO:0008006" key="7">
    <source>
        <dbReference type="Google" id="ProtNLM"/>
    </source>
</evidence>
<dbReference type="Pfam" id="PF06058">
    <property type="entry name" value="DCP1"/>
    <property type="match status" value="1"/>
</dbReference>
<dbReference type="GO" id="GO:0000290">
    <property type="term" value="P:deadenylation-dependent decapping of nuclear-transcribed mRNA"/>
    <property type="evidence" value="ECO:0007669"/>
    <property type="project" value="InterPro"/>
</dbReference>
<sequence>MARSRRGGFGGGGGNVKVTPNLAWDREGTRMLNLSVLRRLDPGVADILITAAHVVAYSFDEGQGEWTRKPVEGSLFVVKRNTQPRFQFIIMNRINTENLVEDLLTSFEVEVQSPYLMYRNAADEIIGIWFYDPQECQEVAHLFSRIAYAYSRASPKTNLSSKSVFEEPEAASGPYALPVVEDTLQQPPTTDDDDVEEFFLTPSKAATCVHTIGGTGAVQPNQSFRAIPSPGHGSHNSTAAHSSSLHSLLPSRTSSVTLRAFDVHRPNSSTTIQPTSLLDSKPPLLAPMATTQSTVAKAASSLPTVPPLHPPFADQQPKSAPLLHPFSLPPVPPVPPYGMPLLQPFPPPNPLPLLTPASYSQVVTREQVGAALLRLAQNDNFIDMVYREMAKRP</sequence>